<name>A0A224YBP6_9ACAR</name>
<evidence type="ECO:0000313" key="1">
    <source>
        <dbReference type="EMBL" id="MAA15126.1"/>
    </source>
</evidence>
<dbReference type="InterPro" id="IPR002970">
    <property type="entry name" value="Tick_his-bd"/>
</dbReference>
<dbReference type="GO" id="GO:0043176">
    <property type="term" value="F:amine binding"/>
    <property type="evidence" value="ECO:0007669"/>
    <property type="project" value="InterPro"/>
</dbReference>
<dbReference type="SUPFAM" id="SSF50814">
    <property type="entry name" value="Lipocalins"/>
    <property type="match status" value="1"/>
</dbReference>
<organism evidence="1">
    <name type="scientific">Rhipicephalus zambeziensis</name>
    <dbReference type="NCBI Taxonomy" id="60191"/>
    <lineage>
        <taxon>Eukaryota</taxon>
        <taxon>Metazoa</taxon>
        <taxon>Ecdysozoa</taxon>
        <taxon>Arthropoda</taxon>
        <taxon>Chelicerata</taxon>
        <taxon>Arachnida</taxon>
        <taxon>Acari</taxon>
        <taxon>Parasitiformes</taxon>
        <taxon>Ixodida</taxon>
        <taxon>Ixodoidea</taxon>
        <taxon>Ixodidae</taxon>
        <taxon>Rhipicephalinae</taxon>
        <taxon>Rhipicephalus</taxon>
        <taxon>Rhipicephalus</taxon>
    </lineage>
</organism>
<sequence>MQYTEVLAATLTILFVNNCVTGKQLRNGQNATKLLSMAGGPKFMLTHKTKGGNFLGYTASSKCLSLELVGGTEEYAAFLDYIIDEEWFTDLITATTNRSKINFTSVDADNGTRFVPTTPVYTLVHTDYSTCFVVISRPRRRKECFLWLRTETTGQQRHVSTTCNSTFQLKCPGEKEYFPAKNCQNVEQ</sequence>
<dbReference type="Gene3D" id="2.40.128.20">
    <property type="match status" value="1"/>
</dbReference>
<reference evidence="1" key="1">
    <citation type="journal article" date="2017" name="Parasit. Vectors">
        <title>Sialotranscriptomics of Rhipicephalus zambeziensis reveals intricate expression profiles of secretory proteins and suggests tight temporal transcriptional regulation during blood-feeding.</title>
        <authorList>
            <person name="de Castro M.H."/>
            <person name="de Klerk D."/>
            <person name="Pienaar R."/>
            <person name="Rees D.J.G."/>
            <person name="Mans B.J."/>
        </authorList>
    </citation>
    <scope>NUCLEOTIDE SEQUENCE</scope>
    <source>
        <tissue evidence="1">Salivary glands</tissue>
    </source>
</reference>
<accession>A0A224YBP6</accession>
<dbReference type="Pfam" id="PF02098">
    <property type="entry name" value="His_binding"/>
    <property type="match status" value="1"/>
</dbReference>
<protein>
    <submittedName>
        <fullName evidence="1">Lipocalin</fullName>
    </submittedName>
</protein>
<dbReference type="InterPro" id="IPR012674">
    <property type="entry name" value="Calycin"/>
</dbReference>
<proteinExistence type="predicted"/>
<dbReference type="AlphaFoldDB" id="A0A224YBP6"/>
<dbReference type="EMBL" id="GFPF01003980">
    <property type="protein sequence ID" value="MAA15126.1"/>
    <property type="molecule type" value="Transcribed_RNA"/>
</dbReference>
<dbReference type="GO" id="GO:0030682">
    <property type="term" value="P:symbiont-mediated perturbation of host defenses"/>
    <property type="evidence" value="ECO:0007669"/>
    <property type="project" value="InterPro"/>
</dbReference>